<name>A0ABV4W3J3_9GAMM</name>
<dbReference type="GeneID" id="90605933"/>
<gene>
    <name evidence="5" type="ORF">ACE05E_04540</name>
</gene>
<dbReference type="Gene3D" id="1.10.10.2220">
    <property type="match status" value="1"/>
</dbReference>
<dbReference type="Proteomes" id="UP001576762">
    <property type="component" value="Unassembled WGS sequence"/>
</dbReference>
<comment type="caution">
    <text evidence="5">The sequence shown here is derived from an EMBL/GenBank/DDBJ whole genome shotgun (WGS) entry which is preliminary data.</text>
</comment>
<dbReference type="InterPro" id="IPR050534">
    <property type="entry name" value="Coronavir_polyprotein_1ab"/>
</dbReference>
<dbReference type="Gene3D" id="2.30.30.940">
    <property type="match status" value="1"/>
</dbReference>
<proteinExistence type="predicted"/>
<evidence type="ECO:0000313" key="6">
    <source>
        <dbReference type="Proteomes" id="UP001576762"/>
    </source>
</evidence>
<dbReference type="RefSeq" id="WP_138437832.1">
    <property type="nucleotide sequence ID" value="NZ_JBHFLD010000004.1"/>
</dbReference>
<keyword evidence="6" id="KW-1185">Reference proteome</keyword>
<evidence type="ECO:0000256" key="1">
    <source>
        <dbReference type="ARBA" id="ARBA00022741"/>
    </source>
</evidence>
<keyword evidence="1" id="KW-0547">Nucleotide-binding</keyword>
<dbReference type="InterPro" id="IPR027417">
    <property type="entry name" value="P-loop_NTPase"/>
</dbReference>
<evidence type="ECO:0000259" key="4">
    <source>
        <dbReference type="Pfam" id="PF14490"/>
    </source>
</evidence>
<dbReference type="SUPFAM" id="SSF52540">
    <property type="entry name" value="P-loop containing nucleoside triphosphate hydrolases"/>
    <property type="match status" value="2"/>
</dbReference>
<feature type="domain" description="UvrD-like helicase C-terminal" evidence="3">
    <location>
        <begin position="643"/>
        <end position="688"/>
    </location>
</feature>
<dbReference type="CDD" id="cd17933">
    <property type="entry name" value="DEXSc_RecD-like"/>
    <property type="match status" value="1"/>
</dbReference>
<dbReference type="Pfam" id="PF13604">
    <property type="entry name" value="AAA_30"/>
    <property type="match status" value="1"/>
</dbReference>
<dbReference type="EMBL" id="JBHFLD010000004">
    <property type="protein sequence ID" value="MFB2714745.1"/>
    <property type="molecule type" value="Genomic_DNA"/>
</dbReference>
<dbReference type="Pfam" id="PF13538">
    <property type="entry name" value="UvrD_C_2"/>
    <property type="match status" value="1"/>
</dbReference>
<evidence type="ECO:0000256" key="2">
    <source>
        <dbReference type="ARBA" id="ARBA00022840"/>
    </source>
</evidence>
<dbReference type="InterPro" id="IPR027785">
    <property type="entry name" value="UvrD-like_helicase_C"/>
</dbReference>
<dbReference type="Pfam" id="PF14490">
    <property type="entry name" value="HHH_RecD2"/>
    <property type="match status" value="1"/>
</dbReference>
<dbReference type="PANTHER" id="PTHR43788">
    <property type="entry name" value="DNA2/NAM7 HELICASE FAMILY MEMBER"/>
    <property type="match status" value="1"/>
</dbReference>
<keyword evidence="2" id="KW-0067">ATP-binding</keyword>
<protein>
    <submittedName>
        <fullName evidence="5">AAA family ATPase</fullName>
    </submittedName>
</protein>
<evidence type="ECO:0000313" key="5">
    <source>
        <dbReference type="EMBL" id="MFB2714745.1"/>
    </source>
</evidence>
<sequence length="725" mass="80266">MHEDYFRVTSCQHSGSKYTIFTGIPIKADSYKINSGKYIVSIRCENQSLPIQPSVGQQWRVRGQRALKAVQAGDYELQQHLYNDPAEMECTLPETGEALIRFIATEKAFTGIGESKARALWEAFGSDLHSLLQTDTEEHRECLRDVLSDASIEALYNGYAKYRNLAHANWLASLGIPLRIQQRILKYHDERTVDILKANPWALLGFGMPFADIDTMSEQLGFEKSAPVRLAAALESAIRRQVEKGHTYATHQVLRPEIIKLLGDKDLVAEVFANGYLNGQFILRPQTGTYHPTAQIIMESVVAKRLKTLATITDEDESVFKALTEAARELPYDLTEHQLEAVESSLTNGVSCITGGAGTGKTTVLRTVLKAYAALGYEIHAVALSGRAAMRLHESIGFFTMTIARMLREEPISPSLVQPKHLLVIDESSMIDLPTMYRIVTHLDPSVRIILTGDPNQLPPIGCGKVLSDIIESGAVANVELNIVKRQEGSTGIPEYSATINRGDVPPSLSFGAITFHETPPERVVDKCKTLYAESAHNTQIIGATKALVGELNLECQRLINPGGQRLEFKLHGDDFFIDLRVGDPILFTRNNYTVGIQNGSLGVLSSADRAFQGDQETFGVVTLDTGEEIDITEDVFDCMELGYAITLHKAQGSQFPRIIVVVQKGRISDRAWLYTAITRAEAEIHIVGQVSDFEVITKAESHANRRASFLRELLTERKRDSGVV</sequence>
<accession>A0ABV4W3J3</accession>
<dbReference type="InterPro" id="IPR029493">
    <property type="entry name" value="RecD2-like_HHH"/>
</dbReference>
<dbReference type="PANTHER" id="PTHR43788:SF6">
    <property type="entry name" value="DNA HELICASE B"/>
    <property type="match status" value="1"/>
</dbReference>
<organism evidence="5 6">
    <name type="scientific">Marinobacter shengliensis</name>
    <dbReference type="NCBI Taxonomy" id="1389223"/>
    <lineage>
        <taxon>Bacteria</taxon>
        <taxon>Pseudomonadati</taxon>
        <taxon>Pseudomonadota</taxon>
        <taxon>Gammaproteobacteria</taxon>
        <taxon>Pseudomonadales</taxon>
        <taxon>Marinobacteraceae</taxon>
        <taxon>Marinobacter</taxon>
    </lineage>
</organism>
<evidence type="ECO:0000259" key="3">
    <source>
        <dbReference type="Pfam" id="PF13538"/>
    </source>
</evidence>
<reference evidence="5 6" key="1">
    <citation type="submission" date="2024-09" db="EMBL/GenBank/DDBJ databases">
        <title>Draft genome sequences of 6 high pH adapted Marinobacter shengliensis sp. isolated from Mariana forearc serpentinite mud volcanoes.</title>
        <authorList>
            <person name="Elkassas S."/>
            <person name="Serres M."/>
            <person name="Michael N."/>
            <person name="Amina P."/>
            <person name="Teodora Z."/>
            <person name="Julie H."/>
        </authorList>
    </citation>
    <scope>NUCLEOTIDE SEQUENCE [LARGE SCALE GENOMIC DNA]</scope>
    <source>
        <strain evidence="5 6">EB4</strain>
    </source>
</reference>
<feature type="domain" description="ATP-dependent RecD2 DNA helicase-like helix-hairpin-helix" evidence="4">
    <location>
        <begin position="169"/>
        <end position="248"/>
    </location>
</feature>
<dbReference type="Gene3D" id="3.40.50.300">
    <property type="entry name" value="P-loop containing nucleotide triphosphate hydrolases"/>
    <property type="match status" value="2"/>
</dbReference>
<dbReference type="CDD" id="cd18809">
    <property type="entry name" value="SF1_C_RecD"/>
    <property type="match status" value="1"/>
</dbReference>